<proteinExistence type="predicted"/>
<gene>
    <name evidence="9" type="ORF">RRG08_037675</name>
</gene>
<dbReference type="PRINTS" id="PR00937">
    <property type="entry name" value="TBOX"/>
</dbReference>
<evidence type="ECO:0000256" key="3">
    <source>
        <dbReference type="ARBA" id="ARBA00023125"/>
    </source>
</evidence>
<keyword evidence="4" id="KW-0804">Transcription</keyword>
<feature type="domain" description="T-box" evidence="8">
    <location>
        <begin position="315"/>
        <end position="494"/>
    </location>
</feature>
<keyword evidence="10" id="KW-1185">Reference proteome</keyword>
<feature type="region of interest" description="Disordered" evidence="7">
    <location>
        <begin position="28"/>
        <end position="224"/>
    </location>
</feature>
<feature type="compositionally biased region" description="Low complexity" evidence="7">
    <location>
        <begin position="784"/>
        <end position="804"/>
    </location>
</feature>
<dbReference type="GO" id="GO:0000785">
    <property type="term" value="C:chromatin"/>
    <property type="evidence" value="ECO:0007669"/>
    <property type="project" value="TreeGrafter"/>
</dbReference>
<evidence type="ECO:0000256" key="6">
    <source>
        <dbReference type="PROSITE-ProRule" id="PRU00201"/>
    </source>
</evidence>
<dbReference type="InterPro" id="IPR001699">
    <property type="entry name" value="TF_T-box"/>
</dbReference>
<dbReference type="InterPro" id="IPR008967">
    <property type="entry name" value="p53-like_TF_DNA-bd_sf"/>
</dbReference>
<dbReference type="Proteomes" id="UP001283361">
    <property type="component" value="Unassembled WGS sequence"/>
</dbReference>
<dbReference type="PANTHER" id="PTHR11267:SF181">
    <property type="entry name" value="OPTOMOTOR-BLIND PROTEIN"/>
    <property type="match status" value="1"/>
</dbReference>
<dbReference type="GO" id="GO:0000978">
    <property type="term" value="F:RNA polymerase II cis-regulatory region sequence-specific DNA binding"/>
    <property type="evidence" value="ECO:0007669"/>
    <property type="project" value="InterPro"/>
</dbReference>
<dbReference type="EMBL" id="JAWDGP010002489">
    <property type="protein sequence ID" value="KAK3782672.1"/>
    <property type="molecule type" value="Genomic_DNA"/>
</dbReference>
<organism evidence="9 10">
    <name type="scientific">Elysia crispata</name>
    <name type="common">lettuce slug</name>
    <dbReference type="NCBI Taxonomy" id="231223"/>
    <lineage>
        <taxon>Eukaryota</taxon>
        <taxon>Metazoa</taxon>
        <taxon>Spiralia</taxon>
        <taxon>Lophotrochozoa</taxon>
        <taxon>Mollusca</taxon>
        <taxon>Gastropoda</taxon>
        <taxon>Heterobranchia</taxon>
        <taxon>Euthyneura</taxon>
        <taxon>Panpulmonata</taxon>
        <taxon>Sacoglossa</taxon>
        <taxon>Placobranchoidea</taxon>
        <taxon>Plakobranchidae</taxon>
        <taxon>Elysia</taxon>
    </lineage>
</organism>
<feature type="compositionally biased region" description="Low complexity" evidence="7">
    <location>
        <begin position="39"/>
        <end position="57"/>
    </location>
</feature>
<dbReference type="InterPro" id="IPR036960">
    <property type="entry name" value="T-box_sf"/>
</dbReference>
<dbReference type="PANTHER" id="PTHR11267">
    <property type="entry name" value="T-BOX PROTEIN-RELATED"/>
    <property type="match status" value="1"/>
</dbReference>
<dbReference type="Pfam" id="PF00907">
    <property type="entry name" value="T-box"/>
    <property type="match status" value="1"/>
</dbReference>
<evidence type="ECO:0000256" key="2">
    <source>
        <dbReference type="ARBA" id="ARBA00023015"/>
    </source>
</evidence>
<feature type="compositionally biased region" description="Basic and acidic residues" evidence="7">
    <location>
        <begin position="99"/>
        <end position="119"/>
    </location>
</feature>
<feature type="compositionally biased region" description="Low complexity" evidence="7">
    <location>
        <begin position="202"/>
        <end position="214"/>
    </location>
</feature>
<evidence type="ECO:0000256" key="5">
    <source>
        <dbReference type="ARBA" id="ARBA00023242"/>
    </source>
</evidence>
<keyword evidence="2" id="KW-0805">Transcription regulation</keyword>
<comment type="caution">
    <text evidence="9">The sequence shown here is derived from an EMBL/GenBank/DDBJ whole genome shotgun (WGS) entry which is preliminary data.</text>
</comment>
<feature type="compositionally biased region" description="Basic and acidic residues" evidence="7">
    <location>
        <begin position="751"/>
        <end position="767"/>
    </location>
</feature>
<evidence type="ECO:0000256" key="1">
    <source>
        <dbReference type="ARBA" id="ARBA00004123"/>
    </source>
</evidence>
<dbReference type="SMART" id="SM00425">
    <property type="entry name" value="TBOX"/>
    <property type="match status" value="1"/>
</dbReference>
<protein>
    <recommendedName>
        <fullName evidence="8">T-box domain-containing protein</fullName>
    </recommendedName>
</protein>
<evidence type="ECO:0000313" key="9">
    <source>
        <dbReference type="EMBL" id="KAK3782672.1"/>
    </source>
</evidence>
<dbReference type="InterPro" id="IPR018186">
    <property type="entry name" value="TF_T-box_CS"/>
</dbReference>
<keyword evidence="3 6" id="KW-0238">DNA-binding</keyword>
<evidence type="ECO:0000256" key="4">
    <source>
        <dbReference type="ARBA" id="ARBA00023163"/>
    </source>
</evidence>
<sequence length="804" mass="89925">MLSLRAQAFSVENLIRPSPPNSCSALDLTSSSVDHQEHTISATATTEPSSTSSTITAVSNVKTRSEPGVPLATVHRSSQQERGHPKKRRRASIDSAEGQVEREGEEVKFPRKSLSEHGRQSVSMVENKPDCSSEYEVVPETTRAKNANTSSSRDIHLAMKSGNDSDSEENARSSDSPIPGSKILVNLTVAPRDGETTPIDLNNNNNNNNYNNSNKLAKYPDDDSAPMRDENFNSFLKVKRIDHGDLLFLEPHLDHNEGLAFGNQPQFCVAYRQPQKTSLVTQFCFCHGDVPCRGHPGILSVRDCHDHSRELLAELVHADLWSSFHSLGTEMIITKSGRRMFPAFKVRLSGLDPNKLYTVKLDFLQPDSRKYRYIYHSSQWVVSGSGDTLQEPPSYVTQEGPISGKDICYQVVSFERLKLTNVESCRPGQVSLVSMQKFQPRVVVEEHALSSNVLRERFEIIFPQTSFIAVTAYQNQQITTLKIASNPFAKGFRDSGKSRQMLYPPSPSFPLSSPWSCLPMPNVHNIFGFDQKRPPSKDSVDLDICGLENLYKLKKLQRVDNSLMKLEDERALRGKANSYLTNLNNVHGRNLPTAPDIPTLYPVSYKQQKSEQLTQQAQFYQRQQLYVSYHNQAQQILQQQQQYVDKTLMTSVVNSSNAQFNEGSNTAVCNSAFERPSPFGTFRVPPLFYPISSHLYSQDTSNVKETHLSRAPDLPPLLLPFQAHTYQPVTRLSPQLESICDDRIPGLQQETSRHFDSPRQSPDRSPRADSSPKVAKPISLPRAPSVTSSGSPNSSPTQLSHSPL</sequence>
<dbReference type="GO" id="GO:0000981">
    <property type="term" value="F:DNA-binding transcription factor activity, RNA polymerase II-specific"/>
    <property type="evidence" value="ECO:0007669"/>
    <property type="project" value="TreeGrafter"/>
</dbReference>
<dbReference type="GO" id="GO:0045893">
    <property type="term" value="P:positive regulation of DNA-templated transcription"/>
    <property type="evidence" value="ECO:0007669"/>
    <property type="project" value="InterPro"/>
</dbReference>
<dbReference type="GO" id="GO:0001708">
    <property type="term" value="P:cell fate specification"/>
    <property type="evidence" value="ECO:0007669"/>
    <property type="project" value="TreeGrafter"/>
</dbReference>
<dbReference type="Gene3D" id="2.60.40.820">
    <property type="entry name" value="Transcription factor, T-box"/>
    <property type="match status" value="1"/>
</dbReference>
<feature type="region of interest" description="Disordered" evidence="7">
    <location>
        <begin position="748"/>
        <end position="804"/>
    </location>
</feature>
<accession>A0AAE1DU23</accession>
<comment type="subcellular location">
    <subcellularLocation>
        <location evidence="1 6">Nucleus</location>
    </subcellularLocation>
</comment>
<dbReference type="SUPFAM" id="SSF49417">
    <property type="entry name" value="p53-like transcription factors"/>
    <property type="match status" value="1"/>
</dbReference>
<name>A0AAE1DU23_9GAST</name>
<dbReference type="GO" id="GO:0005634">
    <property type="term" value="C:nucleus"/>
    <property type="evidence" value="ECO:0007669"/>
    <property type="project" value="UniProtKB-SubCell"/>
</dbReference>
<keyword evidence="5 6" id="KW-0539">Nucleus</keyword>
<evidence type="ECO:0000313" key="10">
    <source>
        <dbReference type="Proteomes" id="UP001283361"/>
    </source>
</evidence>
<dbReference type="InterPro" id="IPR046360">
    <property type="entry name" value="T-box_DNA-bd"/>
</dbReference>
<evidence type="ECO:0000259" key="8">
    <source>
        <dbReference type="PROSITE" id="PS50252"/>
    </source>
</evidence>
<reference evidence="9" key="1">
    <citation type="journal article" date="2023" name="G3 (Bethesda)">
        <title>A reference genome for the long-term kleptoplast-retaining sea slug Elysia crispata morphotype clarki.</title>
        <authorList>
            <person name="Eastman K.E."/>
            <person name="Pendleton A.L."/>
            <person name="Shaikh M.A."/>
            <person name="Suttiyut T."/>
            <person name="Ogas R."/>
            <person name="Tomko P."/>
            <person name="Gavelis G."/>
            <person name="Widhalm J.R."/>
            <person name="Wisecaver J.H."/>
        </authorList>
    </citation>
    <scope>NUCLEOTIDE SEQUENCE</scope>
    <source>
        <strain evidence="9">ECLA1</strain>
    </source>
</reference>
<dbReference type="PROSITE" id="PS01283">
    <property type="entry name" value="TBOX_1"/>
    <property type="match status" value="1"/>
</dbReference>
<evidence type="ECO:0000256" key="7">
    <source>
        <dbReference type="SAM" id="MobiDB-lite"/>
    </source>
</evidence>
<dbReference type="AlphaFoldDB" id="A0AAE1DU23"/>
<dbReference type="PROSITE" id="PS50252">
    <property type="entry name" value="TBOX_3"/>
    <property type="match status" value="1"/>
</dbReference>
<feature type="DNA-binding region" description="T-box" evidence="6">
    <location>
        <begin position="320"/>
        <end position="494"/>
    </location>
</feature>